<name>A0AAW0RJ84_9HYPO</name>
<dbReference type="Gene3D" id="3.40.50.1820">
    <property type="entry name" value="alpha/beta hydrolase"/>
    <property type="match status" value="2"/>
</dbReference>
<evidence type="ECO:0000313" key="3">
    <source>
        <dbReference type="Proteomes" id="UP001397290"/>
    </source>
</evidence>
<keyword evidence="3" id="KW-1185">Reference proteome</keyword>
<dbReference type="EMBL" id="JAAHCF010000720">
    <property type="protein sequence ID" value="KAK8142244.1"/>
    <property type="molecule type" value="Genomic_DNA"/>
</dbReference>
<dbReference type="InterPro" id="IPR002018">
    <property type="entry name" value="CarbesteraseB"/>
</dbReference>
<feature type="domain" description="Carboxylesterase type B" evidence="1">
    <location>
        <begin position="94"/>
        <end position="190"/>
    </location>
</feature>
<organism evidence="2 3">
    <name type="scientific">Beauveria asiatica</name>
    <dbReference type="NCBI Taxonomy" id="1069075"/>
    <lineage>
        <taxon>Eukaryota</taxon>
        <taxon>Fungi</taxon>
        <taxon>Dikarya</taxon>
        <taxon>Ascomycota</taxon>
        <taxon>Pezizomycotina</taxon>
        <taxon>Sordariomycetes</taxon>
        <taxon>Hypocreomycetidae</taxon>
        <taxon>Hypocreales</taxon>
        <taxon>Cordycipitaceae</taxon>
        <taxon>Beauveria</taxon>
    </lineage>
</organism>
<dbReference type="Pfam" id="PF00135">
    <property type="entry name" value="COesterase"/>
    <property type="match status" value="1"/>
</dbReference>
<evidence type="ECO:0000313" key="2">
    <source>
        <dbReference type="EMBL" id="KAK8142244.1"/>
    </source>
</evidence>
<comment type="caution">
    <text evidence="2">The sequence shown here is derived from an EMBL/GenBank/DDBJ whole genome shotgun (WGS) entry which is preliminary data.</text>
</comment>
<dbReference type="PANTHER" id="PTHR11559">
    <property type="entry name" value="CARBOXYLESTERASE"/>
    <property type="match status" value="1"/>
</dbReference>
<dbReference type="InterPro" id="IPR050309">
    <property type="entry name" value="Type-B_Carboxylest/Lipase"/>
</dbReference>
<dbReference type="AlphaFoldDB" id="A0AAW0RJ84"/>
<protein>
    <recommendedName>
        <fullName evidence="1">Carboxylesterase type B domain-containing protein</fullName>
    </recommendedName>
</protein>
<dbReference type="Proteomes" id="UP001397290">
    <property type="component" value="Unassembled WGS sequence"/>
</dbReference>
<sequence length="362" mass="39709">MASPMQGLRLMNLVYDLVRELRMFNATQPAPNCPQMPPNTTDVLLPPRLGQTATPELWPKDQIKGQQDCLTVSGPKAPAPMIDCLCAFTYLESQQSIFVAVNYRVGGFGFLGGAEVLKDNSTNLGLRAQRMDLEWVADNIAYFGGDPDRATIWGQSAGSISVFDQMALYRGNANYSGKPLFRSTITNSGDDELLMDSANVLANTGKYYAVPTILTNQEDKRTLFAFAQRHVTSNDSLIDYLKETFFSNATREQVAGLVATYPDESSAGSPFRTQDRNEWYQTTYGTGIGFKRVAAILGNFVFTLACRLALNGMAASHPKVPLWSSISSIAHGVAPYWGTPPCADLNMLFKGIDVRFLPGHTI</sequence>
<gene>
    <name evidence="2" type="ORF">G3M48_009119</name>
</gene>
<dbReference type="InterPro" id="IPR029058">
    <property type="entry name" value="AB_hydrolase_fold"/>
</dbReference>
<accession>A0AAW0RJ84</accession>
<proteinExistence type="predicted"/>
<reference evidence="2 3" key="1">
    <citation type="submission" date="2020-02" db="EMBL/GenBank/DDBJ databases">
        <title>Comparative genomics of the hypocrealean fungal genus Beauvera.</title>
        <authorList>
            <person name="Showalter D.N."/>
            <person name="Bushley K.E."/>
            <person name="Rehner S.A."/>
        </authorList>
    </citation>
    <scope>NUCLEOTIDE SEQUENCE [LARGE SCALE GENOMIC DNA]</scope>
    <source>
        <strain evidence="2 3">ARSEF4384</strain>
    </source>
</reference>
<dbReference type="SUPFAM" id="SSF53474">
    <property type="entry name" value="alpha/beta-Hydrolases"/>
    <property type="match status" value="1"/>
</dbReference>
<evidence type="ECO:0000259" key="1">
    <source>
        <dbReference type="Pfam" id="PF00135"/>
    </source>
</evidence>